<name>A0A132B4F2_MOLSC</name>
<keyword evidence="2" id="KW-1185">Reference proteome</keyword>
<accession>A0A132B4F2</accession>
<dbReference type="InParanoid" id="A0A132B4F2"/>
<gene>
    <name evidence="1" type="ORF">LY89DRAFT_371793</name>
</gene>
<evidence type="ECO:0000313" key="1">
    <source>
        <dbReference type="EMBL" id="KUJ07221.1"/>
    </source>
</evidence>
<proteinExistence type="predicted"/>
<dbReference type="EMBL" id="KQ947441">
    <property type="protein sequence ID" value="KUJ07221.1"/>
    <property type="molecule type" value="Genomic_DNA"/>
</dbReference>
<reference evidence="1 2" key="1">
    <citation type="submission" date="2015-10" db="EMBL/GenBank/DDBJ databases">
        <title>Full genome of DAOMC 229536 Phialocephala scopiformis, a fungal endophyte of spruce producing the potent anti-insectan compound rugulosin.</title>
        <authorList>
            <consortium name="DOE Joint Genome Institute"/>
            <person name="Walker A.K."/>
            <person name="Frasz S.L."/>
            <person name="Seifert K.A."/>
            <person name="Miller J.D."/>
            <person name="Mondo S.J."/>
            <person name="Labutti K."/>
            <person name="Lipzen A."/>
            <person name="Dockter R."/>
            <person name="Kennedy M."/>
            <person name="Grigoriev I.V."/>
            <person name="Spatafora J.W."/>
        </authorList>
    </citation>
    <scope>NUCLEOTIDE SEQUENCE [LARGE SCALE GENOMIC DNA]</scope>
    <source>
        <strain evidence="1 2">CBS 120377</strain>
    </source>
</reference>
<protein>
    <submittedName>
        <fullName evidence="1">Uncharacterized protein</fullName>
    </submittedName>
</protein>
<sequence>MNLHRGSVTEDDVAGLLPVSMQQTATARTFLQNVDFVLKAKTEMLGGIVKKFAASMVIWLLSTPDFITTNEDGSPRWPFSTPTERLAFINAMMRKYVILMPAFLYKVSPGLDLQWVYGMDSKATPEEIILRNNMKKEMRVRICQWLQATFQGLLKVNTSLRKDAAASLQYSKWLRAQLPACSNNQDTGTVDLDDWVVRLDVPKIAKQGPWCHFQIDADLPSSPSLLGTHSPQHPLSDM</sequence>
<evidence type="ECO:0000313" key="2">
    <source>
        <dbReference type="Proteomes" id="UP000070700"/>
    </source>
</evidence>
<dbReference type="AlphaFoldDB" id="A0A132B4F2"/>
<dbReference type="Proteomes" id="UP000070700">
    <property type="component" value="Unassembled WGS sequence"/>
</dbReference>
<dbReference type="GeneID" id="28816787"/>
<dbReference type="KEGG" id="psco:LY89DRAFT_371793"/>
<organism evidence="1 2">
    <name type="scientific">Mollisia scopiformis</name>
    <name type="common">Conifer needle endophyte fungus</name>
    <name type="synonym">Phialocephala scopiformis</name>
    <dbReference type="NCBI Taxonomy" id="149040"/>
    <lineage>
        <taxon>Eukaryota</taxon>
        <taxon>Fungi</taxon>
        <taxon>Dikarya</taxon>
        <taxon>Ascomycota</taxon>
        <taxon>Pezizomycotina</taxon>
        <taxon>Leotiomycetes</taxon>
        <taxon>Helotiales</taxon>
        <taxon>Mollisiaceae</taxon>
        <taxon>Mollisia</taxon>
    </lineage>
</organism>
<dbReference type="RefSeq" id="XP_018061576.1">
    <property type="nucleotide sequence ID" value="XM_018207061.1"/>
</dbReference>